<dbReference type="PROSITE" id="PS50268">
    <property type="entry name" value="CADHERIN_2"/>
    <property type="match status" value="1"/>
</dbReference>
<protein>
    <submittedName>
        <fullName evidence="1">Uncharacterized protein</fullName>
    </submittedName>
</protein>
<proteinExistence type="predicted"/>
<dbReference type="CDD" id="cd11304">
    <property type="entry name" value="Cadherin_repeat"/>
    <property type="match status" value="1"/>
</dbReference>
<accession>A0A183P2F5</accession>
<dbReference type="Proteomes" id="UP000269396">
    <property type="component" value="Unassembled WGS sequence"/>
</dbReference>
<keyword evidence="2" id="KW-1185">Reference proteome</keyword>
<dbReference type="GO" id="GO:0007156">
    <property type="term" value="P:homophilic cell adhesion via plasma membrane adhesion molecules"/>
    <property type="evidence" value="ECO:0007669"/>
    <property type="project" value="InterPro"/>
</dbReference>
<dbReference type="AlphaFoldDB" id="A0A183P2F5"/>
<name>A0A183P2F5_9TREM</name>
<sequence length="157" mass="17847">MNMKLINKEELSLLADTTMQLDCIIEIVPIQIQVIDRHGPVFDKPHYNFKIGQRSPIGSIVGQIQAIEEVNQPRDYSNTAICSYRLEPVDSPFSINNYGVIRVREALLSLAQRPYSLQVIAEDCSRPVPHRTSVSVTIEQILIDCKPGWKSHYHVFS</sequence>
<dbReference type="GO" id="GO:0005509">
    <property type="term" value="F:calcium ion binding"/>
    <property type="evidence" value="ECO:0007669"/>
    <property type="project" value="UniProtKB-UniRule"/>
</dbReference>
<dbReference type="InterPro" id="IPR015919">
    <property type="entry name" value="Cadherin-like_sf"/>
</dbReference>
<evidence type="ECO:0000313" key="2">
    <source>
        <dbReference type="Proteomes" id="UP000269396"/>
    </source>
</evidence>
<gene>
    <name evidence="1" type="ORF">SMTD_LOCUS8541</name>
</gene>
<dbReference type="InterPro" id="IPR002126">
    <property type="entry name" value="Cadherin-like_dom"/>
</dbReference>
<evidence type="ECO:0000313" key="1">
    <source>
        <dbReference type="EMBL" id="VDP45184.1"/>
    </source>
</evidence>
<dbReference type="GO" id="GO:0016020">
    <property type="term" value="C:membrane"/>
    <property type="evidence" value="ECO:0007669"/>
    <property type="project" value="InterPro"/>
</dbReference>
<organism evidence="1 2">
    <name type="scientific">Schistosoma mattheei</name>
    <dbReference type="NCBI Taxonomy" id="31246"/>
    <lineage>
        <taxon>Eukaryota</taxon>
        <taxon>Metazoa</taxon>
        <taxon>Spiralia</taxon>
        <taxon>Lophotrochozoa</taxon>
        <taxon>Platyhelminthes</taxon>
        <taxon>Trematoda</taxon>
        <taxon>Digenea</taxon>
        <taxon>Strigeidida</taxon>
        <taxon>Schistosomatoidea</taxon>
        <taxon>Schistosomatidae</taxon>
        <taxon>Schistosoma</taxon>
    </lineage>
</organism>
<dbReference type="Gene3D" id="2.60.40.60">
    <property type="entry name" value="Cadherins"/>
    <property type="match status" value="1"/>
</dbReference>
<dbReference type="STRING" id="31246.A0A183P2F5"/>
<dbReference type="EMBL" id="UZAL01029002">
    <property type="protein sequence ID" value="VDP45184.1"/>
    <property type="molecule type" value="Genomic_DNA"/>
</dbReference>
<reference evidence="1 2" key="1">
    <citation type="submission" date="2018-11" db="EMBL/GenBank/DDBJ databases">
        <authorList>
            <consortium name="Pathogen Informatics"/>
        </authorList>
    </citation>
    <scope>NUCLEOTIDE SEQUENCE [LARGE SCALE GENOMIC DNA]</scope>
    <source>
        <strain>Denwood</strain>
        <strain evidence="2">Zambia</strain>
    </source>
</reference>
<dbReference type="SUPFAM" id="SSF49313">
    <property type="entry name" value="Cadherin-like"/>
    <property type="match status" value="1"/>
</dbReference>